<feature type="domain" description="NAD(P)-binding" evidence="1">
    <location>
        <begin position="26"/>
        <end position="328"/>
    </location>
</feature>
<protein>
    <submittedName>
        <fullName evidence="2">GDP-mannose 4,6-dehydratase</fullName>
        <ecNumber evidence="2">4.2.1.47</ecNumber>
    </submittedName>
</protein>
<name>A0ABT2MKE3_9CYAN</name>
<dbReference type="Pfam" id="PF16363">
    <property type="entry name" value="GDP_Man_Dehyd"/>
    <property type="match status" value="1"/>
</dbReference>
<dbReference type="Proteomes" id="UP001525890">
    <property type="component" value="Unassembled WGS sequence"/>
</dbReference>
<evidence type="ECO:0000259" key="1">
    <source>
        <dbReference type="Pfam" id="PF16363"/>
    </source>
</evidence>
<dbReference type="EC" id="4.2.1.47" evidence="2"/>
<dbReference type="SUPFAM" id="SSF51735">
    <property type="entry name" value="NAD(P)-binding Rossmann-fold domains"/>
    <property type="match status" value="1"/>
</dbReference>
<dbReference type="InterPro" id="IPR016040">
    <property type="entry name" value="NAD(P)-bd_dom"/>
</dbReference>
<organism evidence="2 3">
    <name type="scientific">Laspinema palackyanum D2a</name>
    <dbReference type="NCBI Taxonomy" id="2953684"/>
    <lineage>
        <taxon>Bacteria</taxon>
        <taxon>Bacillati</taxon>
        <taxon>Cyanobacteriota</taxon>
        <taxon>Cyanophyceae</taxon>
        <taxon>Oscillatoriophycideae</taxon>
        <taxon>Oscillatoriales</taxon>
        <taxon>Laspinemataceae</taxon>
        <taxon>Laspinema</taxon>
        <taxon>Laspinema palackyanum</taxon>
    </lineage>
</organism>
<dbReference type="InterPro" id="IPR036291">
    <property type="entry name" value="NAD(P)-bd_dom_sf"/>
</dbReference>
<keyword evidence="3" id="KW-1185">Reference proteome</keyword>
<comment type="caution">
    <text evidence="2">The sequence shown here is derived from an EMBL/GenBank/DDBJ whole genome shotgun (WGS) entry which is preliminary data.</text>
</comment>
<reference evidence="2 3" key="1">
    <citation type="journal article" date="2022" name="Front. Microbiol.">
        <title>High genomic differentiation and limited gene flow indicate recent cryptic speciation within the genus Laspinema (cyanobacteria).</title>
        <authorList>
            <person name="Stanojkovic A."/>
            <person name="Skoupy S."/>
            <person name="Skaloud P."/>
            <person name="Dvorak P."/>
        </authorList>
    </citation>
    <scope>NUCLEOTIDE SEQUENCE [LARGE SCALE GENOMIC DNA]</scope>
    <source>
        <strain evidence="2 3">D2a</strain>
    </source>
</reference>
<dbReference type="PANTHER" id="PTHR43000">
    <property type="entry name" value="DTDP-D-GLUCOSE 4,6-DEHYDRATASE-RELATED"/>
    <property type="match status" value="1"/>
</dbReference>
<accession>A0ABT2MKE3</accession>
<dbReference type="Gene3D" id="3.40.50.720">
    <property type="entry name" value="NAD(P)-binding Rossmann-like Domain"/>
    <property type="match status" value="1"/>
</dbReference>
<dbReference type="Gene3D" id="3.90.25.10">
    <property type="entry name" value="UDP-galactose 4-epimerase, domain 1"/>
    <property type="match status" value="1"/>
</dbReference>
<sequence>MGLNATGDSRSETLRERRFWQDRPTLISGATGLVGGWVVKQLLDLGADVVCLVRDWVPQSELVRSQGIEQVKIVRGDIQDQALLERAMGEYEIDTVIHLAAQTIVAIANRNPISTFEANIAGTWSILEACRHSPTVKQIVLASSDKAYGEAQQLPYDEETPLIGRHPYDVSKSCADLIAQAYAKTYDLPVAITRCGNFYGGGDLNWNRIVPGTIRAVLRGDRPIIRSDGEYIRDYFYVEDGAAAYILLAEELAHNRDLRGQAFNFSTETQVTVLELVEQILTLMGSDLKPDIRGEASNEIRYQYLSAAKAKKMLNWHPLFSIHEGLERTIDWYKIFLGVAG</sequence>
<keyword evidence="2" id="KW-0456">Lyase</keyword>
<dbReference type="RefSeq" id="WP_368005003.1">
    <property type="nucleotide sequence ID" value="NZ_JAMXFF010000002.1"/>
</dbReference>
<evidence type="ECO:0000313" key="2">
    <source>
        <dbReference type="EMBL" id="MCT7965204.1"/>
    </source>
</evidence>
<gene>
    <name evidence="2" type="ORF">NG799_02520</name>
</gene>
<evidence type="ECO:0000313" key="3">
    <source>
        <dbReference type="Proteomes" id="UP001525890"/>
    </source>
</evidence>
<proteinExistence type="predicted"/>
<dbReference type="GO" id="GO:0008446">
    <property type="term" value="F:GDP-mannose 4,6-dehydratase activity"/>
    <property type="evidence" value="ECO:0007669"/>
    <property type="project" value="UniProtKB-EC"/>
</dbReference>
<dbReference type="EMBL" id="JAMXFF010000002">
    <property type="protein sequence ID" value="MCT7965204.1"/>
    <property type="molecule type" value="Genomic_DNA"/>
</dbReference>